<dbReference type="InterPro" id="IPR012902">
    <property type="entry name" value="N_methyl_site"/>
</dbReference>
<dbReference type="GO" id="GO:0015628">
    <property type="term" value="P:protein secretion by the type II secretion system"/>
    <property type="evidence" value="ECO:0007669"/>
    <property type="project" value="InterPro"/>
</dbReference>
<sequence>MSIELGTQIHQRSHRAGFSLIELMVAITVLAILAAIALPNFRSMIRRNGVSTQVNAMYSDLQYARSEAITTRSFVSLCPRSTTAVAGEKACGGASNQFDRGWLAYASSTSGADYDTGKPQSLLQLRESAPNVSVRSSANGVLTLNSRGEVVGGVSREFMVCAKATAGTGAGESTRSVPGKRVVITASGRVSAADIAVAGSCG</sequence>
<comment type="similarity">
    <text evidence="9">Belongs to the GSP H family.</text>
</comment>
<dbReference type="Proteomes" id="UP000004210">
    <property type="component" value="Unassembled WGS sequence"/>
</dbReference>
<evidence type="ECO:0000256" key="11">
    <source>
        <dbReference type="SAM" id="Phobius"/>
    </source>
</evidence>
<dbReference type="GO" id="GO:0015627">
    <property type="term" value="C:type II protein secretion system complex"/>
    <property type="evidence" value="ECO:0007669"/>
    <property type="project" value="InterPro"/>
</dbReference>
<keyword evidence="8 11" id="KW-0472">Membrane</keyword>
<dbReference type="STRING" id="1163408.UU9_13067"/>
<feature type="domain" description="General secretion pathway GspH" evidence="12">
    <location>
        <begin position="53"/>
        <end position="166"/>
    </location>
</feature>
<evidence type="ECO:0000256" key="10">
    <source>
        <dbReference type="ARBA" id="ARBA00030775"/>
    </source>
</evidence>
<evidence type="ECO:0000256" key="3">
    <source>
        <dbReference type="ARBA" id="ARBA00022475"/>
    </source>
</evidence>
<comment type="caution">
    <text evidence="13">The sequence shown here is derived from an EMBL/GenBank/DDBJ whole genome shotgun (WGS) entry which is preliminary data.</text>
</comment>
<evidence type="ECO:0000256" key="9">
    <source>
        <dbReference type="ARBA" id="ARBA00025772"/>
    </source>
</evidence>
<keyword evidence="4" id="KW-0488">Methylation</keyword>
<organism evidence="13 14">
    <name type="scientific">Rhodanobacter fulvus Jip2</name>
    <dbReference type="NCBI Taxonomy" id="1163408"/>
    <lineage>
        <taxon>Bacteria</taxon>
        <taxon>Pseudomonadati</taxon>
        <taxon>Pseudomonadota</taxon>
        <taxon>Gammaproteobacteria</taxon>
        <taxon>Lysobacterales</taxon>
        <taxon>Rhodanobacteraceae</taxon>
        <taxon>Rhodanobacter</taxon>
    </lineage>
</organism>
<evidence type="ECO:0000256" key="5">
    <source>
        <dbReference type="ARBA" id="ARBA00022519"/>
    </source>
</evidence>
<dbReference type="Gene3D" id="3.55.40.10">
    <property type="entry name" value="minor pseudopilin epsh domain"/>
    <property type="match status" value="1"/>
</dbReference>
<keyword evidence="5" id="KW-0997">Cell inner membrane</keyword>
<evidence type="ECO:0000256" key="6">
    <source>
        <dbReference type="ARBA" id="ARBA00022692"/>
    </source>
</evidence>
<accession>I4VMD9</accession>
<evidence type="ECO:0000256" key="2">
    <source>
        <dbReference type="ARBA" id="ARBA00021549"/>
    </source>
</evidence>
<evidence type="ECO:0000313" key="14">
    <source>
        <dbReference type="Proteomes" id="UP000004210"/>
    </source>
</evidence>
<evidence type="ECO:0000256" key="7">
    <source>
        <dbReference type="ARBA" id="ARBA00022989"/>
    </source>
</evidence>
<evidence type="ECO:0000256" key="1">
    <source>
        <dbReference type="ARBA" id="ARBA00004377"/>
    </source>
</evidence>
<dbReference type="AlphaFoldDB" id="I4VMD9"/>
<evidence type="ECO:0000256" key="4">
    <source>
        <dbReference type="ARBA" id="ARBA00022481"/>
    </source>
</evidence>
<dbReference type="OrthoDB" id="5623960at2"/>
<gene>
    <name evidence="13" type="ORF">UU9_13067</name>
</gene>
<reference evidence="13 14" key="1">
    <citation type="journal article" date="2012" name="J. Bacteriol.">
        <title>Genome sequences for six rhodanobacter strains, isolated from soils and the terrestrial subsurface, with variable denitrification capabilities.</title>
        <authorList>
            <person name="Kostka J.E."/>
            <person name="Green S.J."/>
            <person name="Rishishwar L."/>
            <person name="Prakash O."/>
            <person name="Katz L.S."/>
            <person name="Marino-Ramirez L."/>
            <person name="Jordan I.K."/>
            <person name="Munk C."/>
            <person name="Ivanova N."/>
            <person name="Mikhailova N."/>
            <person name="Watson D.B."/>
            <person name="Brown S.D."/>
            <person name="Palumbo A.V."/>
            <person name="Brooks S.C."/>
        </authorList>
    </citation>
    <scope>NUCLEOTIDE SEQUENCE [LARGE SCALE GENOMIC DNA]</scope>
    <source>
        <strain evidence="14">Jip2T</strain>
    </source>
</reference>
<dbReference type="GO" id="GO:0005886">
    <property type="term" value="C:plasma membrane"/>
    <property type="evidence" value="ECO:0007669"/>
    <property type="project" value="UniProtKB-SubCell"/>
</dbReference>
<dbReference type="Pfam" id="PF12019">
    <property type="entry name" value="GspH"/>
    <property type="match status" value="1"/>
</dbReference>
<evidence type="ECO:0000313" key="13">
    <source>
        <dbReference type="EMBL" id="EIL88380.1"/>
    </source>
</evidence>
<dbReference type="PROSITE" id="PS00409">
    <property type="entry name" value="PROKAR_NTER_METHYL"/>
    <property type="match status" value="1"/>
</dbReference>
<dbReference type="eggNOG" id="COG4970">
    <property type="taxonomic scope" value="Bacteria"/>
</dbReference>
<dbReference type="RefSeq" id="WP_007082242.1">
    <property type="nucleotide sequence ID" value="NZ_AJXU01000054.1"/>
</dbReference>
<dbReference type="NCBIfam" id="TIGR02532">
    <property type="entry name" value="IV_pilin_GFxxxE"/>
    <property type="match status" value="1"/>
</dbReference>
<keyword evidence="6 11" id="KW-0812">Transmembrane</keyword>
<comment type="subcellular location">
    <subcellularLocation>
        <location evidence="1">Cell inner membrane</location>
        <topology evidence="1">Single-pass membrane protein</topology>
    </subcellularLocation>
</comment>
<keyword evidence="7 11" id="KW-1133">Transmembrane helix</keyword>
<name>I4VMD9_9GAMM</name>
<evidence type="ECO:0000259" key="12">
    <source>
        <dbReference type="Pfam" id="PF12019"/>
    </source>
</evidence>
<feature type="transmembrane region" description="Helical" evidence="11">
    <location>
        <begin position="20"/>
        <end position="38"/>
    </location>
</feature>
<protein>
    <recommendedName>
        <fullName evidence="2">Type II secretion system protein H</fullName>
    </recommendedName>
    <alternativeName>
        <fullName evidence="10">General secretion pathway protein H</fullName>
    </alternativeName>
</protein>
<keyword evidence="14" id="KW-1185">Reference proteome</keyword>
<dbReference type="InterPro" id="IPR045584">
    <property type="entry name" value="Pilin-like"/>
</dbReference>
<keyword evidence="3" id="KW-1003">Cell membrane</keyword>
<evidence type="ECO:0000256" key="8">
    <source>
        <dbReference type="ARBA" id="ARBA00023136"/>
    </source>
</evidence>
<dbReference type="SUPFAM" id="SSF54523">
    <property type="entry name" value="Pili subunits"/>
    <property type="match status" value="1"/>
</dbReference>
<dbReference type="EMBL" id="AJXU01000054">
    <property type="protein sequence ID" value="EIL88380.1"/>
    <property type="molecule type" value="Genomic_DNA"/>
</dbReference>
<dbReference type="InterPro" id="IPR022346">
    <property type="entry name" value="T2SS_GspH"/>
</dbReference>
<proteinExistence type="inferred from homology"/>
<dbReference type="Pfam" id="PF07963">
    <property type="entry name" value="N_methyl"/>
    <property type="match status" value="1"/>
</dbReference>